<dbReference type="InterPro" id="IPR004358">
    <property type="entry name" value="Sig_transdc_His_kin-like_C"/>
</dbReference>
<keyword evidence="3" id="KW-0597">Phosphoprotein</keyword>
<dbReference type="Gene3D" id="3.30.565.10">
    <property type="entry name" value="Histidine kinase-like ATPase, C-terminal domain"/>
    <property type="match status" value="1"/>
</dbReference>
<sequence>MYFFQIRVLLGVLLLAGGLLGSPPVRALPRNYWNTNYDSLQRTLPQQPTDTARLRTLVQLLDITELSDAQRRQQALPLLDELLSLNQRLPLLNAQPYRHLRTGLGLWVQGGADARAMTELHRAITLFDQAHHPVPKLLIDLAPLYNRMHQSAARLTYFRRQLTYYRLHNYHENAAACYLVLGGSYRHLGDFNQAISCFLHAADLFRHFDRRLYANELMVAGSTYSEWGNHAKAIQYLQQADQLLRHYQLRGLQEVYILNALSRLHRQLGQPAQALRYAELALQAALHDPTNRPTYTAYALVLKSAVLLQQGQLAQAYPLLQRSQQLSDSLHMDISGRPGEFMLDEAWARYYVARQQYALAETHWRIALQKATTSQLNMLRPKLLQELIRFYDARRQPKQAQQYTRIYLTLTDSLVRTQGSFYVAQYEGERQEQAQQAQIARLQQARAVQELRLYHRNLLLGMAAGAVLLLAGLGAVLYWQLRLNRRTLAQLRTTQQQLVAAEKWAFVGEVSAGIAHELQNPLHFMKRFADVSTTMLEQMKQQNQHSQAPAGLEHDIMAGLKQNLQEISQHGTRASSIIRDMLAHSRAGTGPRHPTDLNALVAEQAQLAHQGLQAQDSAAQVSLTLDLAPELPLLALAPPDMGRALLNLLTNAFYAVQQRAQTAEPDYQPQVLVRTRQLGHTVEIRVRDNGLGMSEEVQQQVFQPFFTTKPAGEGTGLGLSLSHDIIEKGHGGRLQVESQPGEYTEFVVTLRA</sequence>
<dbReference type="InterPro" id="IPR003661">
    <property type="entry name" value="HisK_dim/P_dom"/>
</dbReference>
<keyword evidence="7" id="KW-1185">Reference proteome</keyword>
<evidence type="ECO:0000256" key="1">
    <source>
        <dbReference type="ARBA" id="ARBA00000085"/>
    </source>
</evidence>
<name>A0A939EY11_9BACT</name>
<dbReference type="SUPFAM" id="SSF47384">
    <property type="entry name" value="Homodimeric domain of signal transducing histidine kinase"/>
    <property type="match status" value="1"/>
</dbReference>
<dbReference type="Pfam" id="PF02518">
    <property type="entry name" value="HATPase_c"/>
    <property type="match status" value="1"/>
</dbReference>
<dbReference type="EC" id="2.7.13.3" evidence="2"/>
<dbReference type="PANTHER" id="PTHR43065:SF42">
    <property type="entry name" value="TWO-COMPONENT SENSOR PPRA"/>
    <property type="match status" value="1"/>
</dbReference>
<protein>
    <recommendedName>
        <fullName evidence="2">histidine kinase</fullName>
        <ecNumber evidence="2">2.7.13.3</ecNumber>
    </recommendedName>
</protein>
<dbReference type="PROSITE" id="PS50109">
    <property type="entry name" value="HIS_KIN"/>
    <property type="match status" value="1"/>
</dbReference>
<dbReference type="InterPro" id="IPR005467">
    <property type="entry name" value="His_kinase_dom"/>
</dbReference>
<comment type="catalytic activity">
    <reaction evidence="1">
        <text>ATP + protein L-histidine = ADP + protein N-phospho-L-histidine.</text>
        <dbReference type="EC" id="2.7.13.3"/>
    </reaction>
</comment>
<dbReference type="InterPro" id="IPR003594">
    <property type="entry name" value="HATPase_dom"/>
</dbReference>
<dbReference type="CDD" id="cd00082">
    <property type="entry name" value="HisKA"/>
    <property type="match status" value="1"/>
</dbReference>
<organism evidence="6 7">
    <name type="scientific">Hymenobacter telluris</name>
    <dbReference type="NCBI Taxonomy" id="2816474"/>
    <lineage>
        <taxon>Bacteria</taxon>
        <taxon>Pseudomonadati</taxon>
        <taxon>Bacteroidota</taxon>
        <taxon>Cytophagia</taxon>
        <taxon>Cytophagales</taxon>
        <taxon>Hymenobacteraceae</taxon>
        <taxon>Hymenobacter</taxon>
    </lineage>
</organism>
<dbReference type="InterPro" id="IPR011990">
    <property type="entry name" value="TPR-like_helical_dom_sf"/>
</dbReference>
<proteinExistence type="predicted"/>
<keyword evidence="4" id="KW-1133">Transmembrane helix</keyword>
<comment type="caution">
    <text evidence="6">The sequence shown here is derived from an EMBL/GenBank/DDBJ whole genome shotgun (WGS) entry which is preliminary data.</text>
</comment>
<dbReference type="Proteomes" id="UP000664144">
    <property type="component" value="Unassembled WGS sequence"/>
</dbReference>
<dbReference type="EMBL" id="JAFLQZ010000006">
    <property type="protein sequence ID" value="MBO0358702.1"/>
    <property type="molecule type" value="Genomic_DNA"/>
</dbReference>
<dbReference type="SUPFAM" id="SSF48452">
    <property type="entry name" value="TPR-like"/>
    <property type="match status" value="1"/>
</dbReference>
<dbReference type="AlphaFoldDB" id="A0A939EY11"/>
<gene>
    <name evidence="6" type="ORF">J0X19_12155</name>
</gene>
<evidence type="ECO:0000259" key="5">
    <source>
        <dbReference type="PROSITE" id="PS50109"/>
    </source>
</evidence>
<dbReference type="SMART" id="SM00028">
    <property type="entry name" value="TPR"/>
    <property type="match status" value="4"/>
</dbReference>
<accession>A0A939EY11</accession>
<dbReference type="SUPFAM" id="SSF55874">
    <property type="entry name" value="ATPase domain of HSP90 chaperone/DNA topoisomerase II/histidine kinase"/>
    <property type="match status" value="1"/>
</dbReference>
<evidence type="ECO:0000256" key="3">
    <source>
        <dbReference type="ARBA" id="ARBA00022553"/>
    </source>
</evidence>
<dbReference type="InterPro" id="IPR019734">
    <property type="entry name" value="TPR_rpt"/>
</dbReference>
<dbReference type="PANTHER" id="PTHR43065">
    <property type="entry name" value="SENSOR HISTIDINE KINASE"/>
    <property type="match status" value="1"/>
</dbReference>
<feature type="domain" description="Histidine kinase" evidence="5">
    <location>
        <begin position="513"/>
        <end position="752"/>
    </location>
</feature>
<dbReference type="GO" id="GO:0000155">
    <property type="term" value="F:phosphorelay sensor kinase activity"/>
    <property type="evidence" value="ECO:0007669"/>
    <property type="project" value="InterPro"/>
</dbReference>
<feature type="transmembrane region" description="Helical" evidence="4">
    <location>
        <begin position="458"/>
        <end position="479"/>
    </location>
</feature>
<evidence type="ECO:0000256" key="4">
    <source>
        <dbReference type="SAM" id="Phobius"/>
    </source>
</evidence>
<evidence type="ECO:0000313" key="7">
    <source>
        <dbReference type="Proteomes" id="UP000664144"/>
    </source>
</evidence>
<dbReference type="PRINTS" id="PR00344">
    <property type="entry name" value="BCTRLSENSOR"/>
</dbReference>
<dbReference type="Pfam" id="PF13424">
    <property type="entry name" value="TPR_12"/>
    <property type="match status" value="1"/>
</dbReference>
<dbReference type="Gene3D" id="1.10.287.130">
    <property type="match status" value="1"/>
</dbReference>
<evidence type="ECO:0000256" key="2">
    <source>
        <dbReference type="ARBA" id="ARBA00012438"/>
    </source>
</evidence>
<dbReference type="InterPro" id="IPR036097">
    <property type="entry name" value="HisK_dim/P_sf"/>
</dbReference>
<dbReference type="Gene3D" id="1.25.40.10">
    <property type="entry name" value="Tetratricopeptide repeat domain"/>
    <property type="match status" value="1"/>
</dbReference>
<evidence type="ECO:0000313" key="6">
    <source>
        <dbReference type="EMBL" id="MBO0358702.1"/>
    </source>
</evidence>
<reference evidence="6" key="1">
    <citation type="submission" date="2021-03" db="EMBL/GenBank/DDBJ databases">
        <authorList>
            <person name="Kim M.K."/>
        </authorList>
    </citation>
    <scope>NUCLEOTIDE SEQUENCE</scope>
    <source>
        <strain evidence="6">BT186</strain>
    </source>
</reference>
<keyword evidence="4" id="KW-0812">Transmembrane</keyword>
<dbReference type="InterPro" id="IPR036890">
    <property type="entry name" value="HATPase_C_sf"/>
</dbReference>
<keyword evidence="4" id="KW-0472">Membrane</keyword>
<dbReference type="SMART" id="SM00387">
    <property type="entry name" value="HATPase_c"/>
    <property type="match status" value="1"/>
</dbReference>